<proteinExistence type="predicted"/>
<feature type="compositionally biased region" description="Basic and acidic residues" evidence="2">
    <location>
        <begin position="72"/>
        <end position="102"/>
    </location>
</feature>
<dbReference type="Proteomes" id="UP000800097">
    <property type="component" value="Unassembled WGS sequence"/>
</dbReference>
<dbReference type="RefSeq" id="XP_033653407.1">
    <property type="nucleotide sequence ID" value="XM_033800947.1"/>
</dbReference>
<evidence type="ECO:0000313" key="4">
    <source>
        <dbReference type="Proteomes" id="UP000800097"/>
    </source>
</evidence>
<evidence type="ECO:0000313" key="3">
    <source>
        <dbReference type="EMBL" id="KAF2275868.1"/>
    </source>
</evidence>
<sequence>METIDAHLPFRTGVFTLTLPLACRRRETSDEDRHVIPARKEQDPHHSLEVDPGNKRGETIRVAAEVALQSRAENREVSHFHTDQPDAADKVKASRRDPESGAEHQSNVQVCPGRTNAYQFLQSTDLRTLQEKELRYQNLCARYDEFQRRLELHNAKMARFNDGCISLFTPTLGPTSQSRNDLPNHTTQRLAQMQLGNELHVEPECEPVLRVRTPPNGGSSPIWLPDHHPFDYYSPNQPIQYQDRRDAATFMQESYWQSPYEF</sequence>
<dbReference type="EMBL" id="ML986495">
    <property type="protein sequence ID" value="KAF2275868.1"/>
    <property type="molecule type" value="Genomic_DNA"/>
</dbReference>
<evidence type="ECO:0000256" key="1">
    <source>
        <dbReference type="SAM" id="Coils"/>
    </source>
</evidence>
<accession>A0A6A6JIT6</accession>
<gene>
    <name evidence="3" type="ORF">EI97DRAFT_458871</name>
</gene>
<organism evidence="3 4">
    <name type="scientific">Westerdykella ornata</name>
    <dbReference type="NCBI Taxonomy" id="318751"/>
    <lineage>
        <taxon>Eukaryota</taxon>
        <taxon>Fungi</taxon>
        <taxon>Dikarya</taxon>
        <taxon>Ascomycota</taxon>
        <taxon>Pezizomycotina</taxon>
        <taxon>Dothideomycetes</taxon>
        <taxon>Pleosporomycetidae</taxon>
        <taxon>Pleosporales</taxon>
        <taxon>Sporormiaceae</taxon>
        <taxon>Westerdykella</taxon>
    </lineage>
</organism>
<keyword evidence="1" id="KW-0175">Coiled coil</keyword>
<keyword evidence="4" id="KW-1185">Reference proteome</keyword>
<evidence type="ECO:0000256" key="2">
    <source>
        <dbReference type="SAM" id="MobiDB-lite"/>
    </source>
</evidence>
<feature type="region of interest" description="Disordered" evidence="2">
    <location>
        <begin position="72"/>
        <end position="108"/>
    </location>
</feature>
<name>A0A6A6JIT6_WESOR</name>
<dbReference type="GeneID" id="54554122"/>
<protein>
    <submittedName>
        <fullName evidence="3">Uncharacterized protein</fullName>
    </submittedName>
</protein>
<reference evidence="3" key="1">
    <citation type="journal article" date="2020" name="Stud. Mycol.">
        <title>101 Dothideomycetes genomes: a test case for predicting lifestyles and emergence of pathogens.</title>
        <authorList>
            <person name="Haridas S."/>
            <person name="Albert R."/>
            <person name="Binder M."/>
            <person name="Bloem J."/>
            <person name="Labutti K."/>
            <person name="Salamov A."/>
            <person name="Andreopoulos B."/>
            <person name="Baker S."/>
            <person name="Barry K."/>
            <person name="Bills G."/>
            <person name="Bluhm B."/>
            <person name="Cannon C."/>
            <person name="Castanera R."/>
            <person name="Culley D."/>
            <person name="Daum C."/>
            <person name="Ezra D."/>
            <person name="Gonzalez J."/>
            <person name="Henrissat B."/>
            <person name="Kuo A."/>
            <person name="Liang C."/>
            <person name="Lipzen A."/>
            <person name="Lutzoni F."/>
            <person name="Magnuson J."/>
            <person name="Mondo S."/>
            <person name="Nolan M."/>
            <person name="Ohm R."/>
            <person name="Pangilinan J."/>
            <person name="Park H.-J."/>
            <person name="Ramirez L."/>
            <person name="Alfaro M."/>
            <person name="Sun H."/>
            <person name="Tritt A."/>
            <person name="Yoshinaga Y."/>
            <person name="Zwiers L.-H."/>
            <person name="Turgeon B."/>
            <person name="Goodwin S."/>
            <person name="Spatafora J."/>
            <person name="Crous P."/>
            <person name="Grigoriev I."/>
        </authorList>
    </citation>
    <scope>NUCLEOTIDE SEQUENCE</scope>
    <source>
        <strain evidence="3">CBS 379.55</strain>
    </source>
</reference>
<dbReference type="AlphaFoldDB" id="A0A6A6JIT6"/>
<feature type="coiled-coil region" evidence="1">
    <location>
        <begin position="129"/>
        <end position="156"/>
    </location>
</feature>